<comment type="caution">
    <text evidence="2">The sequence shown here is derived from an EMBL/GenBank/DDBJ whole genome shotgun (WGS) entry which is preliminary data.</text>
</comment>
<evidence type="ECO:0000313" key="2">
    <source>
        <dbReference type="EMBL" id="NKI17774.1"/>
    </source>
</evidence>
<dbReference type="EMBL" id="JAAWWK010000003">
    <property type="protein sequence ID" value="NKI17774.1"/>
    <property type="molecule type" value="Genomic_DNA"/>
</dbReference>
<keyword evidence="3" id="KW-1185">Reference proteome</keyword>
<reference evidence="2 3" key="1">
    <citation type="submission" date="2020-04" db="EMBL/GenBank/DDBJ databases">
        <authorList>
            <person name="Yoon J."/>
        </authorList>
    </citation>
    <scope>NUCLEOTIDE SEQUENCE [LARGE SCALE GENOMIC DNA]</scope>
    <source>
        <strain evidence="2 3">KMU-166</strain>
    </source>
</reference>
<dbReference type="InterPro" id="IPR003018">
    <property type="entry name" value="GAF"/>
</dbReference>
<name>A0ABX1GEZ0_9GAMM</name>
<evidence type="ECO:0000313" key="3">
    <source>
        <dbReference type="Proteomes" id="UP000765845"/>
    </source>
</evidence>
<dbReference type="Proteomes" id="UP000765845">
    <property type="component" value="Unassembled WGS sequence"/>
</dbReference>
<evidence type="ECO:0000259" key="1">
    <source>
        <dbReference type="SMART" id="SM00065"/>
    </source>
</evidence>
<dbReference type="InterPro" id="IPR029016">
    <property type="entry name" value="GAF-like_dom_sf"/>
</dbReference>
<dbReference type="RefSeq" id="WP_168450314.1">
    <property type="nucleotide sequence ID" value="NZ_JAAWWK010000003.1"/>
</dbReference>
<dbReference type="SMART" id="SM00065">
    <property type="entry name" value="GAF"/>
    <property type="match status" value="1"/>
</dbReference>
<gene>
    <name evidence="2" type="ORF">HCU74_10100</name>
</gene>
<proteinExistence type="predicted"/>
<dbReference type="PANTHER" id="PTHR43102:SF2">
    <property type="entry name" value="GAF DOMAIN-CONTAINING PROTEIN"/>
    <property type="match status" value="1"/>
</dbReference>
<sequence length="183" mass="20414">MQAPGIIGNEAERIASLHSLNILDSAAEERFDRLTRLAHRLLKVPVSLISLVDSERLWFKSSQGLEVSEISREMSFCRHALIDQKPFIVTDARQDSRFANNPLVTGPCGIIFYAGIPLRGSDGRTLGSFAVIDRQPRFLSRDALDTLEDLAAIAERELRLSFLETTDPYTGLCNRKGFKLLAP</sequence>
<dbReference type="Pfam" id="PF01590">
    <property type="entry name" value="GAF"/>
    <property type="match status" value="1"/>
</dbReference>
<protein>
    <submittedName>
        <fullName evidence="2">GAF domain-containing protein</fullName>
    </submittedName>
</protein>
<dbReference type="Gene3D" id="3.30.450.40">
    <property type="match status" value="1"/>
</dbReference>
<organism evidence="2 3">
    <name type="scientific">Spongiibacter thalassae</name>
    <dbReference type="NCBI Taxonomy" id="2721624"/>
    <lineage>
        <taxon>Bacteria</taxon>
        <taxon>Pseudomonadati</taxon>
        <taxon>Pseudomonadota</taxon>
        <taxon>Gammaproteobacteria</taxon>
        <taxon>Cellvibrionales</taxon>
        <taxon>Spongiibacteraceae</taxon>
        <taxon>Spongiibacter</taxon>
    </lineage>
</organism>
<accession>A0ABX1GEZ0</accession>
<dbReference type="SUPFAM" id="SSF55781">
    <property type="entry name" value="GAF domain-like"/>
    <property type="match status" value="1"/>
</dbReference>
<feature type="domain" description="GAF" evidence="1">
    <location>
        <begin position="26"/>
        <end position="168"/>
    </location>
</feature>
<dbReference type="PANTHER" id="PTHR43102">
    <property type="entry name" value="SLR1143 PROTEIN"/>
    <property type="match status" value="1"/>
</dbReference>